<evidence type="ECO:0000256" key="4">
    <source>
        <dbReference type="ARBA" id="ARBA00022559"/>
    </source>
</evidence>
<organism evidence="15 16">
    <name type="scientific">Peptoniphilus duerdenii ATCC BAA-1640</name>
    <dbReference type="NCBI Taxonomy" id="862517"/>
    <lineage>
        <taxon>Bacteria</taxon>
        <taxon>Bacillati</taxon>
        <taxon>Bacillota</taxon>
        <taxon>Tissierellia</taxon>
        <taxon>Tissierellales</taxon>
        <taxon>Peptoniphilaceae</taxon>
        <taxon>Peptoniphilus</taxon>
    </lineage>
</organism>
<dbReference type="CDD" id="cd03017">
    <property type="entry name" value="PRX_BCP"/>
    <property type="match status" value="1"/>
</dbReference>
<gene>
    <name evidence="15" type="primary">bcp</name>
    <name evidence="15" type="ORF">HMPREF9225_0954</name>
</gene>
<keyword evidence="16" id="KW-1185">Reference proteome</keyword>
<keyword evidence="4 15" id="KW-0575">Peroxidase</keyword>
<evidence type="ECO:0000256" key="5">
    <source>
        <dbReference type="ARBA" id="ARBA00022862"/>
    </source>
</evidence>
<name>E0NLB5_9FIRM</name>
<dbReference type="PROSITE" id="PS51352">
    <property type="entry name" value="THIOREDOXIN_2"/>
    <property type="match status" value="1"/>
</dbReference>
<reference evidence="15 16" key="1">
    <citation type="submission" date="2010-07" db="EMBL/GenBank/DDBJ databases">
        <authorList>
            <person name="Muzny D."/>
            <person name="Qin X."/>
            <person name="Deng J."/>
            <person name="Jiang H."/>
            <person name="Liu Y."/>
            <person name="Qu J."/>
            <person name="Song X.-Z."/>
            <person name="Zhang L."/>
            <person name="Thornton R."/>
            <person name="Coyle M."/>
            <person name="Francisco L."/>
            <person name="Jackson L."/>
            <person name="Javaid M."/>
            <person name="Korchina V."/>
            <person name="Kovar C."/>
            <person name="Mata R."/>
            <person name="Mathew T."/>
            <person name="Ngo R."/>
            <person name="Nguyen L."/>
            <person name="Nguyen N."/>
            <person name="Okwuonu G."/>
            <person name="Ongeri F."/>
            <person name="Pham C."/>
            <person name="Simmons D."/>
            <person name="Wilczek-Boney K."/>
            <person name="Hale W."/>
            <person name="Jakkamsetti A."/>
            <person name="Pham P."/>
            <person name="Ruth R."/>
            <person name="San Lucas F."/>
            <person name="Warren J."/>
            <person name="Zhang J."/>
            <person name="Zhao Z."/>
            <person name="Zhou C."/>
            <person name="Zhu D."/>
            <person name="Lee S."/>
            <person name="Bess C."/>
            <person name="Blankenburg K."/>
            <person name="Forbes L."/>
            <person name="Fu Q."/>
            <person name="Gubbala S."/>
            <person name="Hirani K."/>
            <person name="Jayaseelan J.C."/>
            <person name="Lara F."/>
            <person name="Munidasa M."/>
            <person name="Palculict T."/>
            <person name="Patil S."/>
            <person name="Pu L.-L."/>
            <person name="Saada N."/>
            <person name="Tang L."/>
            <person name="Weissenberger G."/>
            <person name="Zhu Y."/>
            <person name="Hemphill L."/>
            <person name="Shang Y."/>
            <person name="Youmans B."/>
            <person name="Ayvaz T."/>
            <person name="Ross M."/>
            <person name="Santibanez J."/>
            <person name="Aqrawi P."/>
            <person name="Gross S."/>
            <person name="Joshi V."/>
            <person name="Fowler G."/>
            <person name="Nazareth L."/>
            <person name="Reid J."/>
            <person name="Worley K."/>
            <person name="Petrosino J."/>
            <person name="Highlander S."/>
            <person name="Gibbs R."/>
        </authorList>
    </citation>
    <scope>NUCLEOTIDE SEQUENCE [LARGE SCALE GENOMIC DNA]</scope>
    <source>
        <strain evidence="15 16">ATCC BAA-1640</strain>
    </source>
</reference>
<dbReference type="GO" id="GO:0008379">
    <property type="term" value="F:thioredoxin peroxidase activity"/>
    <property type="evidence" value="ECO:0007669"/>
    <property type="project" value="TreeGrafter"/>
</dbReference>
<evidence type="ECO:0000256" key="12">
    <source>
        <dbReference type="ARBA" id="ARBA00049091"/>
    </source>
</evidence>
<feature type="domain" description="Thioredoxin" evidence="14">
    <location>
        <begin position="1"/>
        <end position="145"/>
    </location>
</feature>
<dbReference type="STRING" id="862517.HMPREF9225_0954"/>
<dbReference type="HOGENOM" id="CLU_042529_14_1_9"/>
<evidence type="ECO:0000256" key="2">
    <source>
        <dbReference type="ARBA" id="ARBA00011245"/>
    </source>
</evidence>
<dbReference type="PANTHER" id="PTHR42801">
    <property type="entry name" value="THIOREDOXIN-DEPENDENT PEROXIDE REDUCTASE"/>
    <property type="match status" value="1"/>
</dbReference>
<dbReference type="GO" id="GO:0045454">
    <property type="term" value="P:cell redox homeostasis"/>
    <property type="evidence" value="ECO:0007669"/>
    <property type="project" value="TreeGrafter"/>
</dbReference>
<dbReference type="EC" id="1.11.1.24" evidence="3"/>
<keyword evidence="5" id="KW-0049">Antioxidant</keyword>
<dbReference type="InterPro" id="IPR036249">
    <property type="entry name" value="Thioredoxin-like_sf"/>
</dbReference>
<dbReference type="SUPFAM" id="SSF52833">
    <property type="entry name" value="Thioredoxin-like"/>
    <property type="match status" value="1"/>
</dbReference>
<feature type="active site" description="Cysteine sulfenic acid (-SOH) intermediate; for peroxidase activity" evidence="13">
    <location>
        <position position="35"/>
    </location>
</feature>
<comment type="function">
    <text evidence="1">Thiol-specific peroxidase that catalyzes the reduction of hydrogen peroxide and organic hydroperoxides to water and alcohols, respectively. Plays a role in cell protection against oxidative stress by detoxifying peroxides and as sensor of hydrogen peroxide-mediated signaling events.</text>
</comment>
<evidence type="ECO:0000256" key="3">
    <source>
        <dbReference type="ARBA" id="ARBA00013017"/>
    </source>
</evidence>
<protein>
    <recommendedName>
        <fullName evidence="3">thioredoxin-dependent peroxiredoxin</fullName>
        <ecNumber evidence="3">1.11.1.24</ecNumber>
    </recommendedName>
    <alternativeName>
        <fullName evidence="11">Bacterioferritin comigratory protein</fullName>
    </alternativeName>
    <alternativeName>
        <fullName evidence="9">Thioredoxin peroxidase</fullName>
    </alternativeName>
</protein>
<dbReference type="Proteomes" id="UP000003280">
    <property type="component" value="Unassembled WGS sequence"/>
</dbReference>
<proteinExistence type="inferred from homology"/>
<evidence type="ECO:0000256" key="6">
    <source>
        <dbReference type="ARBA" id="ARBA00023002"/>
    </source>
</evidence>
<keyword evidence="8" id="KW-0676">Redox-active center</keyword>
<dbReference type="InterPro" id="IPR000866">
    <property type="entry name" value="AhpC/TSA"/>
</dbReference>
<dbReference type="Pfam" id="PF00578">
    <property type="entry name" value="AhpC-TSA"/>
    <property type="match status" value="1"/>
</dbReference>
<dbReference type="EMBL" id="AEEH01000037">
    <property type="protein sequence ID" value="EFM25420.1"/>
    <property type="molecule type" value="Genomic_DNA"/>
</dbReference>
<dbReference type="GO" id="GO:0034599">
    <property type="term" value="P:cellular response to oxidative stress"/>
    <property type="evidence" value="ECO:0007669"/>
    <property type="project" value="TreeGrafter"/>
</dbReference>
<evidence type="ECO:0000256" key="8">
    <source>
        <dbReference type="ARBA" id="ARBA00023284"/>
    </source>
</evidence>
<dbReference type="InterPro" id="IPR013766">
    <property type="entry name" value="Thioredoxin_domain"/>
</dbReference>
<evidence type="ECO:0000256" key="13">
    <source>
        <dbReference type="PIRSR" id="PIRSR000239-1"/>
    </source>
</evidence>
<keyword evidence="7" id="KW-1015">Disulfide bond</keyword>
<evidence type="ECO:0000256" key="7">
    <source>
        <dbReference type="ARBA" id="ARBA00023157"/>
    </source>
</evidence>
<evidence type="ECO:0000256" key="10">
    <source>
        <dbReference type="ARBA" id="ARBA00038489"/>
    </source>
</evidence>
<dbReference type="InterPro" id="IPR024706">
    <property type="entry name" value="Peroxiredoxin_AhpC-typ"/>
</dbReference>
<dbReference type="FunFam" id="3.40.30.10:FF:000007">
    <property type="entry name" value="Thioredoxin-dependent thiol peroxidase"/>
    <property type="match status" value="1"/>
</dbReference>
<dbReference type="PIRSF" id="PIRSF000239">
    <property type="entry name" value="AHPC"/>
    <property type="match status" value="1"/>
</dbReference>
<keyword evidence="6 15" id="KW-0560">Oxidoreductase</keyword>
<evidence type="ECO:0000256" key="11">
    <source>
        <dbReference type="ARBA" id="ARBA00041373"/>
    </source>
</evidence>
<evidence type="ECO:0000313" key="16">
    <source>
        <dbReference type="Proteomes" id="UP000003280"/>
    </source>
</evidence>
<dbReference type="PANTHER" id="PTHR42801:SF4">
    <property type="entry name" value="AHPC_TSA FAMILY PROTEIN"/>
    <property type="match status" value="1"/>
</dbReference>
<evidence type="ECO:0000313" key="15">
    <source>
        <dbReference type="EMBL" id="EFM25420.1"/>
    </source>
</evidence>
<evidence type="ECO:0000256" key="1">
    <source>
        <dbReference type="ARBA" id="ARBA00003330"/>
    </source>
</evidence>
<comment type="caution">
    <text evidence="15">The sequence shown here is derived from an EMBL/GenBank/DDBJ whole genome shotgun (WGS) entry which is preliminary data.</text>
</comment>
<dbReference type="InterPro" id="IPR050924">
    <property type="entry name" value="Peroxiredoxin_BCP/PrxQ"/>
</dbReference>
<dbReference type="Gene3D" id="3.40.30.10">
    <property type="entry name" value="Glutaredoxin"/>
    <property type="match status" value="1"/>
</dbReference>
<dbReference type="GO" id="GO:0005737">
    <property type="term" value="C:cytoplasm"/>
    <property type="evidence" value="ECO:0007669"/>
    <property type="project" value="TreeGrafter"/>
</dbReference>
<dbReference type="eggNOG" id="COG1225">
    <property type="taxonomic scope" value="Bacteria"/>
</dbReference>
<sequence>MDFKLDSTKGELSLKDFEGKTLILYFYPKDNTSGCTVEAEGFRDLYDEFKKLGAEVVGISKDTVKSHIKFKEKLNLPFELLADPEREVHREFDVLKAGKMYGKDVIRTIRSTFIFDKEGKLVKEFRDVKAKTHPEEVLEYLKNGI</sequence>
<dbReference type="RefSeq" id="WP_008901768.1">
    <property type="nucleotide sequence ID" value="NZ_GL397071.1"/>
</dbReference>
<comment type="catalytic activity">
    <reaction evidence="12">
        <text>a hydroperoxide + [thioredoxin]-dithiol = an alcohol + [thioredoxin]-disulfide + H2O</text>
        <dbReference type="Rhea" id="RHEA:62620"/>
        <dbReference type="Rhea" id="RHEA-COMP:10698"/>
        <dbReference type="Rhea" id="RHEA-COMP:10700"/>
        <dbReference type="ChEBI" id="CHEBI:15377"/>
        <dbReference type="ChEBI" id="CHEBI:29950"/>
        <dbReference type="ChEBI" id="CHEBI:30879"/>
        <dbReference type="ChEBI" id="CHEBI:35924"/>
        <dbReference type="ChEBI" id="CHEBI:50058"/>
        <dbReference type="EC" id="1.11.1.24"/>
    </reaction>
</comment>
<comment type="subunit">
    <text evidence="2">Monomer.</text>
</comment>
<comment type="similarity">
    <text evidence="10">Belongs to the peroxiredoxin family. BCP/PrxQ subfamily.</text>
</comment>
<accession>E0NLB5</accession>
<evidence type="ECO:0000259" key="14">
    <source>
        <dbReference type="PROSITE" id="PS51352"/>
    </source>
</evidence>
<dbReference type="AlphaFoldDB" id="E0NLB5"/>
<evidence type="ECO:0000256" key="9">
    <source>
        <dbReference type="ARBA" id="ARBA00032824"/>
    </source>
</evidence>